<dbReference type="Proteomes" id="UP000013782">
    <property type="component" value="Unassembled WGS sequence"/>
</dbReference>
<evidence type="ECO:0000313" key="5">
    <source>
        <dbReference type="EMBL" id="EOH89721.1"/>
    </source>
</evidence>
<accession>R2SA33</accession>
<keyword evidence="6" id="KW-1185">Reference proteome</keyword>
<evidence type="ECO:0000256" key="1">
    <source>
        <dbReference type="ARBA" id="ARBA00022598"/>
    </source>
</evidence>
<dbReference type="SUPFAM" id="SSF56601">
    <property type="entry name" value="beta-lactamase/transpeptidase-like"/>
    <property type="match status" value="1"/>
</dbReference>
<dbReference type="InterPro" id="IPR013221">
    <property type="entry name" value="Mur_ligase_cen"/>
</dbReference>
<dbReference type="STRING" id="160454.RV10_GL004708"/>
<dbReference type="InterPro" id="IPR012338">
    <property type="entry name" value="Beta-lactam/transpept-like"/>
</dbReference>
<dbReference type="AlphaFoldDB" id="R2SA33"/>
<sequence length="742" mass="83698">MSSRCNKMPMFRPTNLTFTKNQLTSKRIDGNRCAIFGTMHLLLYYQILTDLQNEVLSPEQTLRFSSEAAKEYGAMRSTKGQAGEVRLVTDVLNQAISFNAPDCIVALFEVYGGWENTQRKLNQLARTLGISNHSRVSPTGRKETIQLSNVYDYYKIGVAFLSLERRMHAYVKNRRHTIHGIRYEPQGVNEGECIVSSIYWGTDRNNCLLFLDKGEELEGSLVINGETQQKTTQLALGMAEVKAYEPLLEASQAASYVDWLTQRFDGYFLNEQIAAGLEVEHVSMDESYIRNSHWEKVAFIALSASNFRSLVPSSKRTFHMNEQVKKSPLLEAMSVIITDKPIEELKEKIPQYIVPDSLLFAYQYASYMSEAYQGKFIPITGSAGKSSTRLMLSHLLENTGKIFENYGNVNLHYPTFGLSLEINSTYDFALFEAAGATMNALSYGNNAYIWQAKVAIITSFGTAHAADGIDRNLFVKKQLFFGVKEGGYAVINGDIEENYLTPILDMAKSLNLTILLYSLKQENVACFVEEKNVLKDRTEIRLSLMNKEISFSLKTDSDGQIQNAMAALLAIECLGYPAEKYAEKLFNFQSFDRILRPLELKLENKKVTVVDDTHNSSIESAINGIHYFTKKKQFYSGTSLLVLGETAGLGAQTQEQHRRLEPAINASSADKIIFYGEPFKGLEIKNDQVVQCETKDQVVQEIKQALTEDSYVFVKGSHGIGFYEVIDQLKQEANFIKKEECE</sequence>
<evidence type="ECO:0000313" key="6">
    <source>
        <dbReference type="Proteomes" id="UP000013782"/>
    </source>
</evidence>
<dbReference type="HOGENOM" id="CLU_414797_0_0_9"/>
<dbReference type="SUPFAM" id="SSF53244">
    <property type="entry name" value="MurD-like peptide ligases, peptide-binding domain"/>
    <property type="match status" value="1"/>
</dbReference>
<keyword evidence="1" id="KW-0436">Ligase</keyword>
<name>R2SA33_9ENTE</name>
<evidence type="ECO:0000256" key="2">
    <source>
        <dbReference type="ARBA" id="ARBA00022741"/>
    </source>
</evidence>
<dbReference type="eggNOG" id="COG0770">
    <property type="taxonomic scope" value="Bacteria"/>
</dbReference>
<dbReference type="PATRIC" id="fig|1158607.3.peg.4139"/>
<dbReference type="InterPro" id="IPR051046">
    <property type="entry name" value="MurCDEF_CellWall_CoF430Synth"/>
</dbReference>
<reference evidence="5 6" key="1">
    <citation type="submission" date="2013-02" db="EMBL/GenBank/DDBJ databases">
        <title>The Genome Sequence of Enterococcus pallens BAA-351.</title>
        <authorList>
            <consortium name="The Broad Institute Genome Sequencing Platform"/>
            <consortium name="The Broad Institute Genome Sequencing Center for Infectious Disease"/>
            <person name="Earl A.M."/>
            <person name="Gilmore M.S."/>
            <person name="Lebreton F."/>
            <person name="Walker B."/>
            <person name="Young S.K."/>
            <person name="Zeng Q."/>
            <person name="Gargeya S."/>
            <person name="Fitzgerald M."/>
            <person name="Haas B."/>
            <person name="Abouelleil A."/>
            <person name="Alvarado L."/>
            <person name="Arachchi H.M."/>
            <person name="Berlin A.M."/>
            <person name="Chapman S.B."/>
            <person name="Dewar J."/>
            <person name="Goldberg J."/>
            <person name="Griggs A."/>
            <person name="Gujja S."/>
            <person name="Hansen M."/>
            <person name="Howarth C."/>
            <person name="Imamovic A."/>
            <person name="Larimer J."/>
            <person name="McCowan C."/>
            <person name="Murphy C."/>
            <person name="Neiman D."/>
            <person name="Pearson M."/>
            <person name="Priest M."/>
            <person name="Roberts A."/>
            <person name="Saif S."/>
            <person name="Shea T."/>
            <person name="Sisk P."/>
            <person name="Sykes S."/>
            <person name="Wortman J."/>
            <person name="Nusbaum C."/>
            <person name="Birren B."/>
        </authorList>
    </citation>
    <scope>NUCLEOTIDE SEQUENCE [LARGE SCALE GENOMIC DNA]</scope>
    <source>
        <strain evidence="5 6">ATCC BAA-351</strain>
    </source>
</reference>
<dbReference type="EMBL" id="AJAQ01000037">
    <property type="protein sequence ID" value="EOH89721.1"/>
    <property type="molecule type" value="Genomic_DNA"/>
</dbReference>
<dbReference type="PANTHER" id="PTHR43024">
    <property type="entry name" value="UDP-N-ACETYLMURAMOYL-TRIPEPTIDE--D-ALANYL-D-ALANINE LIGASE"/>
    <property type="match status" value="1"/>
</dbReference>
<keyword evidence="2" id="KW-0547">Nucleotide-binding</keyword>
<dbReference type="Pfam" id="PF08245">
    <property type="entry name" value="Mur_ligase_M"/>
    <property type="match status" value="1"/>
</dbReference>
<organism evidence="5 6">
    <name type="scientific">Enterococcus pallens ATCC BAA-351</name>
    <dbReference type="NCBI Taxonomy" id="1158607"/>
    <lineage>
        <taxon>Bacteria</taxon>
        <taxon>Bacillati</taxon>
        <taxon>Bacillota</taxon>
        <taxon>Bacilli</taxon>
        <taxon>Lactobacillales</taxon>
        <taxon>Enterococcaceae</taxon>
        <taxon>Enterococcus</taxon>
    </lineage>
</organism>
<gene>
    <name evidence="5" type="ORF">UAU_04159</name>
</gene>
<dbReference type="Gene3D" id="3.40.1190.10">
    <property type="entry name" value="Mur-like, catalytic domain"/>
    <property type="match status" value="1"/>
</dbReference>
<dbReference type="SUPFAM" id="SSF53623">
    <property type="entry name" value="MurD-like peptide ligases, catalytic domain"/>
    <property type="match status" value="1"/>
</dbReference>
<dbReference type="Gene3D" id="3.40.710.10">
    <property type="entry name" value="DD-peptidase/beta-lactamase superfamily"/>
    <property type="match status" value="1"/>
</dbReference>
<proteinExistence type="predicted"/>
<dbReference type="InterPro" id="IPR036565">
    <property type="entry name" value="Mur-like_cat_sf"/>
</dbReference>
<keyword evidence="3" id="KW-0067">ATP-binding</keyword>
<dbReference type="GO" id="GO:0016881">
    <property type="term" value="F:acid-amino acid ligase activity"/>
    <property type="evidence" value="ECO:0007669"/>
    <property type="project" value="InterPro"/>
</dbReference>
<evidence type="ECO:0000259" key="4">
    <source>
        <dbReference type="Pfam" id="PF08245"/>
    </source>
</evidence>
<dbReference type="PANTHER" id="PTHR43024:SF1">
    <property type="entry name" value="UDP-N-ACETYLMURAMOYL-TRIPEPTIDE--D-ALANYL-D-ALANINE LIGASE"/>
    <property type="match status" value="1"/>
</dbReference>
<evidence type="ECO:0000256" key="3">
    <source>
        <dbReference type="ARBA" id="ARBA00022840"/>
    </source>
</evidence>
<dbReference type="InterPro" id="IPR036615">
    <property type="entry name" value="Mur_ligase_C_dom_sf"/>
</dbReference>
<dbReference type="GO" id="GO:0005524">
    <property type="term" value="F:ATP binding"/>
    <property type="evidence" value="ECO:0007669"/>
    <property type="project" value="UniProtKB-KW"/>
</dbReference>
<comment type="caution">
    <text evidence="5">The sequence shown here is derived from an EMBL/GenBank/DDBJ whole genome shotgun (WGS) entry which is preliminary data.</text>
</comment>
<dbReference type="Gene3D" id="3.90.190.20">
    <property type="entry name" value="Mur ligase, C-terminal domain"/>
    <property type="match status" value="1"/>
</dbReference>
<feature type="domain" description="Mur ligase central" evidence="4">
    <location>
        <begin position="379"/>
        <end position="570"/>
    </location>
</feature>
<protein>
    <recommendedName>
        <fullName evidence="4">Mur ligase central domain-containing protein</fullName>
    </recommendedName>
</protein>